<protein>
    <submittedName>
        <fullName evidence="5">TlyA family RNA methyltransferase</fullName>
    </submittedName>
</protein>
<comment type="caution">
    <text evidence="5">The sequence shown here is derived from an EMBL/GenBank/DDBJ whole genome shotgun (WGS) entry which is preliminary data.</text>
</comment>
<dbReference type="InterPro" id="IPR029063">
    <property type="entry name" value="SAM-dependent_MTases_sf"/>
</dbReference>
<proteinExistence type="inferred from homology"/>
<dbReference type="AlphaFoldDB" id="A0A640WJZ0"/>
<evidence type="ECO:0000256" key="2">
    <source>
        <dbReference type="ARBA" id="ARBA00029460"/>
    </source>
</evidence>
<dbReference type="CDD" id="cd02440">
    <property type="entry name" value="AdoMet_MTases"/>
    <property type="match status" value="1"/>
</dbReference>
<evidence type="ECO:0000313" key="6">
    <source>
        <dbReference type="Proteomes" id="UP000466024"/>
    </source>
</evidence>
<keyword evidence="1 3" id="KW-0694">RNA-binding</keyword>
<dbReference type="InterPro" id="IPR047048">
    <property type="entry name" value="TlyA"/>
</dbReference>
<dbReference type="Pfam" id="PF01728">
    <property type="entry name" value="FtsJ"/>
    <property type="match status" value="1"/>
</dbReference>
<organism evidence="5 6">
    <name type="scientific">Salinicola corii</name>
    <dbReference type="NCBI Taxonomy" id="2606937"/>
    <lineage>
        <taxon>Bacteria</taxon>
        <taxon>Pseudomonadati</taxon>
        <taxon>Pseudomonadota</taxon>
        <taxon>Gammaproteobacteria</taxon>
        <taxon>Oceanospirillales</taxon>
        <taxon>Halomonadaceae</taxon>
        <taxon>Salinicola</taxon>
    </lineage>
</organism>
<dbReference type="CDD" id="cd00165">
    <property type="entry name" value="S4"/>
    <property type="match status" value="1"/>
</dbReference>
<dbReference type="InterPro" id="IPR004538">
    <property type="entry name" value="Hemolysin_A/TlyA"/>
</dbReference>
<gene>
    <name evidence="5" type="ORF">F0A16_03945</name>
</gene>
<dbReference type="InterPro" id="IPR036986">
    <property type="entry name" value="S4_RNA-bd_sf"/>
</dbReference>
<keyword evidence="5" id="KW-0489">Methyltransferase</keyword>
<dbReference type="GO" id="GO:0003723">
    <property type="term" value="F:RNA binding"/>
    <property type="evidence" value="ECO:0007669"/>
    <property type="project" value="UniProtKB-KW"/>
</dbReference>
<dbReference type="SUPFAM" id="SSF53335">
    <property type="entry name" value="S-adenosyl-L-methionine-dependent methyltransferases"/>
    <property type="match status" value="1"/>
</dbReference>
<sequence>MTRLDQLVTAHVRSRTRAQRLIRQGYVSVNDGSAWRVALKPGEKLPDTVDLRIAEAPEERYVSRAGLKLEALLEALARRLDGLTVLDIGQSTGGFSDCALRYGAERIIGIEVGHDQLDASLRNDDRVTCLEGVNARRLPFADLERLAPGGIDVVVMDVSFISQTLILPEIARVLHAGGELYSLVKPQFEVGPGKVDSRGIVRDAALYTTVAETLQRACRTHGLQIDHWQESPIVGGDGNREFLLHALRR</sequence>
<dbReference type="PROSITE" id="PS50889">
    <property type="entry name" value="S4"/>
    <property type="match status" value="1"/>
</dbReference>
<dbReference type="Proteomes" id="UP000466024">
    <property type="component" value="Unassembled WGS sequence"/>
</dbReference>
<evidence type="ECO:0000256" key="1">
    <source>
        <dbReference type="ARBA" id="ARBA00022884"/>
    </source>
</evidence>
<comment type="similarity">
    <text evidence="2">Belongs to the TlyA family.</text>
</comment>
<accession>A0A640WJZ0</accession>
<dbReference type="RefSeq" id="WP_149434048.1">
    <property type="nucleotide sequence ID" value="NZ_VTPX01000001.1"/>
</dbReference>
<dbReference type="GO" id="GO:0032259">
    <property type="term" value="P:methylation"/>
    <property type="evidence" value="ECO:0007669"/>
    <property type="project" value="UniProtKB-KW"/>
</dbReference>
<evidence type="ECO:0000259" key="4">
    <source>
        <dbReference type="Pfam" id="PF01728"/>
    </source>
</evidence>
<reference evidence="5 6" key="1">
    <citation type="submission" date="2019-08" db="EMBL/GenBank/DDBJ databases">
        <title>Bioinformatics analysis of the strain L3 and L5.</title>
        <authorList>
            <person name="Li X."/>
        </authorList>
    </citation>
    <scope>NUCLEOTIDE SEQUENCE [LARGE SCALE GENOMIC DNA]</scope>
    <source>
        <strain evidence="5 6">L3</strain>
    </source>
</reference>
<evidence type="ECO:0000313" key="5">
    <source>
        <dbReference type="EMBL" id="KAA0020938.1"/>
    </source>
</evidence>
<keyword evidence="5" id="KW-0808">Transferase</keyword>
<evidence type="ECO:0000256" key="3">
    <source>
        <dbReference type="PROSITE-ProRule" id="PRU00182"/>
    </source>
</evidence>
<keyword evidence="6" id="KW-1185">Reference proteome</keyword>
<dbReference type="PIRSF" id="PIRSF005578">
    <property type="entry name" value="TlyA"/>
    <property type="match status" value="1"/>
</dbReference>
<dbReference type="Gene3D" id="3.10.290.10">
    <property type="entry name" value="RNA-binding S4 domain"/>
    <property type="match status" value="1"/>
</dbReference>
<dbReference type="EMBL" id="VTPX01000001">
    <property type="protein sequence ID" value="KAA0020938.1"/>
    <property type="molecule type" value="Genomic_DNA"/>
</dbReference>
<dbReference type="Gene3D" id="3.40.50.150">
    <property type="entry name" value="Vaccinia Virus protein VP39"/>
    <property type="match status" value="1"/>
</dbReference>
<name>A0A640WJZ0_9GAMM</name>
<dbReference type="PANTHER" id="PTHR32319">
    <property type="entry name" value="BACTERIAL HEMOLYSIN-LIKE PROTEIN"/>
    <property type="match status" value="1"/>
</dbReference>
<dbReference type="GO" id="GO:0008168">
    <property type="term" value="F:methyltransferase activity"/>
    <property type="evidence" value="ECO:0007669"/>
    <property type="project" value="UniProtKB-KW"/>
</dbReference>
<dbReference type="PANTHER" id="PTHR32319:SF0">
    <property type="entry name" value="BACTERIAL HEMOLYSIN-LIKE PROTEIN"/>
    <property type="match status" value="1"/>
</dbReference>
<dbReference type="InterPro" id="IPR002877">
    <property type="entry name" value="RNA_MeTrfase_FtsJ_dom"/>
</dbReference>
<feature type="domain" description="Ribosomal RNA methyltransferase FtsJ" evidence="4">
    <location>
        <begin position="61"/>
        <end position="245"/>
    </location>
</feature>